<comment type="caution">
    <text evidence="2">The sequence shown here is derived from an EMBL/GenBank/DDBJ whole genome shotgun (WGS) entry which is preliminary data.</text>
</comment>
<dbReference type="RefSeq" id="WP_205114549.1">
    <property type="nucleotide sequence ID" value="NZ_JAFBCM010000001.1"/>
</dbReference>
<feature type="signal peptide" evidence="1">
    <location>
        <begin position="1"/>
        <end position="24"/>
    </location>
</feature>
<name>A0ABV7YDV9_9ACTN</name>
<accession>A0ABV7YDV9</accession>
<dbReference type="Pfam" id="PF13416">
    <property type="entry name" value="SBP_bac_8"/>
    <property type="match status" value="1"/>
</dbReference>
<dbReference type="PANTHER" id="PTHR43649:SF30">
    <property type="entry name" value="ABC TRANSPORTER SUBSTRATE-BINDING PROTEIN"/>
    <property type="match status" value="1"/>
</dbReference>
<sequence length="442" mass="47455">MGTLRTTGTRLAFFVGCVALVTLAACTPRGTGTTAGTGSGAEAPAKGGESAVSMSYSWWGGDNRTKLQNAVVDQFEAKNAGITFRVQTAGDTASHIERLAVQASGRNLPDLYQMQDRFIRQFSDGDSMRPLDDLIADGTIDVSDMPPEVLAAGKWGDKQLMIGTSFSFRGLYYNEKAFTTAGVEPPNPKTTWDQLSEKVLALHQAGLAKGSYAALNLCGSDIAFYSFLGGNDIKPYNGDQLGFTAADVESWFGYWDKLAKGGAVPPAALQVEQQGNTTEDSMFAKKMVMVDIFPANQYETTREINPDTSVTGVPAGPKGPGNYLIVSGQSISGRTEHAKDAAKFINFFLNDVEAAKTYKADNGLPAANKTREAVAQSLKLRQFELYDEIKDDLTQQEPAPPGSAEVISALERSCDELAFGRQNVSKAAEQFVAQAKQAIDRS</sequence>
<reference evidence="3" key="1">
    <citation type="journal article" date="2019" name="Int. J. Syst. Evol. Microbiol.">
        <title>The Global Catalogue of Microorganisms (GCM) 10K type strain sequencing project: providing services to taxonomists for standard genome sequencing and annotation.</title>
        <authorList>
            <consortium name="The Broad Institute Genomics Platform"/>
            <consortium name="The Broad Institute Genome Sequencing Center for Infectious Disease"/>
            <person name="Wu L."/>
            <person name="Ma J."/>
        </authorList>
    </citation>
    <scope>NUCLEOTIDE SEQUENCE [LARGE SCALE GENOMIC DNA]</scope>
    <source>
        <strain evidence="3">CGMCC 4.7241</strain>
    </source>
</reference>
<dbReference type="InterPro" id="IPR050490">
    <property type="entry name" value="Bact_solute-bd_prot1"/>
</dbReference>
<evidence type="ECO:0000313" key="3">
    <source>
        <dbReference type="Proteomes" id="UP001595699"/>
    </source>
</evidence>
<dbReference type="InterPro" id="IPR006059">
    <property type="entry name" value="SBP"/>
</dbReference>
<dbReference type="PANTHER" id="PTHR43649">
    <property type="entry name" value="ARABINOSE-BINDING PROTEIN-RELATED"/>
    <property type="match status" value="1"/>
</dbReference>
<dbReference type="Proteomes" id="UP001595699">
    <property type="component" value="Unassembled WGS sequence"/>
</dbReference>
<keyword evidence="3" id="KW-1185">Reference proteome</keyword>
<keyword evidence="1" id="KW-0732">Signal</keyword>
<proteinExistence type="predicted"/>
<organism evidence="2 3">
    <name type="scientific">Tenggerimyces flavus</name>
    <dbReference type="NCBI Taxonomy" id="1708749"/>
    <lineage>
        <taxon>Bacteria</taxon>
        <taxon>Bacillati</taxon>
        <taxon>Actinomycetota</taxon>
        <taxon>Actinomycetes</taxon>
        <taxon>Propionibacteriales</taxon>
        <taxon>Nocardioidaceae</taxon>
        <taxon>Tenggerimyces</taxon>
    </lineage>
</organism>
<evidence type="ECO:0000256" key="1">
    <source>
        <dbReference type="SAM" id="SignalP"/>
    </source>
</evidence>
<dbReference type="SUPFAM" id="SSF53850">
    <property type="entry name" value="Periplasmic binding protein-like II"/>
    <property type="match status" value="1"/>
</dbReference>
<dbReference type="PROSITE" id="PS51257">
    <property type="entry name" value="PROKAR_LIPOPROTEIN"/>
    <property type="match status" value="1"/>
</dbReference>
<feature type="chain" id="PRO_5047420745" evidence="1">
    <location>
        <begin position="25"/>
        <end position="442"/>
    </location>
</feature>
<protein>
    <submittedName>
        <fullName evidence="2">ABC transporter substrate-binding protein</fullName>
    </submittedName>
</protein>
<gene>
    <name evidence="2" type="ORF">ACFOUW_13325</name>
</gene>
<evidence type="ECO:0000313" key="2">
    <source>
        <dbReference type="EMBL" id="MFC3761820.1"/>
    </source>
</evidence>
<dbReference type="EMBL" id="JBHRZH010000009">
    <property type="protein sequence ID" value="MFC3761820.1"/>
    <property type="molecule type" value="Genomic_DNA"/>
</dbReference>
<dbReference type="Gene3D" id="3.40.190.10">
    <property type="entry name" value="Periplasmic binding protein-like II"/>
    <property type="match status" value="2"/>
</dbReference>